<dbReference type="GO" id="GO:0046872">
    <property type="term" value="F:metal ion binding"/>
    <property type="evidence" value="ECO:0007669"/>
    <property type="project" value="InterPro"/>
</dbReference>
<dbReference type="Proteomes" id="UP000198729">
    <property type="component" value="Unassembled WGS sequence"/>
</dbReference>
<dbReference type="Gene3D" id="3.30.830.10">
    <property type="entry name" value="Metalloenzyme, LuxS/M16 peptidase-like"/>
    <property type="match status" value="2"/>
</dbReference>
<dbReference type="InterPro" id="IPR007863">
    <property type="entry name" value="Peptidase_M16_C"/>
</dbReference>
<evidence type="ECO:0000313" key="4">
    <source>
        <dbReference type="EMBL" id="SCZ84946.1"/>
    </source>
</evidence>
<keyword evidence="1" id="KW-0472">Membrane</keyword>
<keyword evidence="5" id="KW-1185">Reference proteome</keyword>
<dbReference type="InterPro" id="IPR050361">
    <property type="entry name" value="MPP/UQCRC_Complex"/>
</dbReference>
<evidence type="ECO:0000259" key="2">
    <source>
        <dbReference type="Pfam" id="PF00675"/>
    </source>
</evidence>
<dbReference type="PANTHER" id="PTHR11851">
    <property type="entry name" value="METALLOPROTEASE"/>
    <property type="match status" value="1"/>
</dbReference>
<dbReference type="PANTHER" id="PTHR11851:SF224">
    <property type="entry name" value="PROCESSING PROTEASE"/>
    <property type="match status" value="1"/>
</dbReference>
<keyword evidence="1" id="KW-0812">Transmembrane</keyword>
<proteinExistence type="predicted"/>
<feature type="domain" description="Peptidase M16 N-terminal" evidence="2">
    <location>
        <begin position="63"/>
        <end position="192"/>
    </location>
</feature>
<reference evidence="4 5" key="1">
    <citation type="submission" date="2016-10" db="EMBL/GenBank/DDBJ databases">
        <authorList>
            <person name="de Groot N.N."/>
        </authorList>
    </citation>
    <scope>NUCLEOTIDE SEQUENCE [LARGE SCALE GENOMIC DNA]</scope>
    <source>
        <strain evidence="4">1</strain>
    </source>
</reference>
<keyword evidence="1" id="KW-1133">Transmembrane helix</keyword>
<dbReference type="Pfam" id="PF05193">
    <property type="entry name" value="Peptidase_M16_C"/>
    <property type="match status" value="1"/>
</dbReference>
<dbReference type="InterPro" id="IPR011765">
    <property type="entry name" value="Pept_M16_N"/>
</dbReference>
<evidence type="ECO:0000259" key="3">
    <source>
        <dbReference type="Pfam" id="PF05193"/>
    </source>
</evidence>
<feature type="transmembrane region" description="Helical" evidence="1">
    <location>
        <begin position="20"/>
        <end position="39"/>
    </location>
</feature>
<evidence type="ECO:0000313" key="5">
    <source>
        <dbReference type="Proteomes" id="UP000198729"/>
    </source>
</evidence>
<sequence>MLLTCKYLLTNGINMKILKFITALLIMAYAQWSMAFLPIQHWETPNGVKIYFVETHDLPILDISINFAAGSSTDTAETSGRAQMVQHLMSLGAGKMSEDQIAETLADIGAQLGGQFDLDRAGFSLRTLSSEAERTKALDILARIIQHPEFPEGILNRERSRTLASLQEADTRPGVIAQRTLMKMLYGAHPYGLRGSGEPASLTALQRKDLVDFYHSHYTASNAVIAIIGDVTRGEADQIVQSLTRELPAGRPVATLPVVKKPVPMIQKIAHPASQSHIQLAYPGLSRHDPDYFALLVGNHILGGGGFVSRLVEEIRQKRGLAYSVYSSFSPYQQQGPFEIGLQTKKEQAEQALELTQQVLKDFVKQGPSDEEVKAAKQNIIGGFPLRIDSNRKILGFLSVIGFYQLPLSYLEDYVKAVEQVTVKQVRDAFQRRIDPAGMVAVVVGTID</sequence>
<dbReference type="STRING" id="51642.NSMM_310028"/>
<dbReference type="SUPFAM" id="SSF63411">
    <property type="entry name" value="LuxS/MPP-like metallohydrolase"/>
    <property type="match status" value="2"/>
</dbReference>
<organism evidence="4 5">
    <name type="scientific">Nitrosomonas mobilis</name>
    <dbReference type="NCBI Taxonomy" id="51642"/>
    <lineage>
        <taxon>Bacteria</taxon>
        <taxon>Pseudomonadati</taxon>
        <taxon>Pseudomonadota</taxon>
        <taxon>Betaproteobacteria</taxon>
        <taxon>Nitrosomonadales</taxon>
        <taxon>Nitrosomonadaceae</taxon>
        <taxon>Nitrosomonas</taxon>
    </lineage>
</organism>
<accession>A0A1G5SCM4</accession>
<gene>
    <name evidence="4" type="ORF">NSMM_310028</name>
</gene>
<feature type="domain" description="Peptidase M16 C-terminal" evidence="3">
    <location>
        <begin position="205"/>
        <end position="379"/>
    </location>
</feature>
<name>A0A1G5SCM4_9PROT</name>
<evidence type="ECO:0000256" key="1">
    <source>
        <dbReference type="SAM" id="Phobius"/>
    </source>
</evidence>
<dbReference type="InterPro" id="IPR011249">
    <property type="entry name" value="Metalloenz_LuxS/M16"/>
</dbReference>
<dbReference type="AlphaFoldDB" id="A0A1G5SCM4"/>
<dbReference type="EMBL" id="FMWO01000038">
    <property type="protein sequence ID" value="SCZ84946.1"/>
    <property type="molecule type" value="Genomic_DNA"/>
</dbReference>
<protein>
    <submittedName>
        <fullName evidence="4">Insulinase family (Peptidase family M16)</fullName>
    </submittedName>
</protein>
<dbReference type="Pfam" id="PF00675">
    <property type="entry name" value="Peptidase_M16"/>
    <property type="match status" value="1"/>
</dbReference>